<dbReference type="Proteomes" id="UP000051330">
    <property type="component" value="Unassembled WGS sequence"/>
</dbReference>
<dbReference type="GO" id="GO:0004252">
    <property type="term" value="F:serine-type endopeptidase activity"/>
    <property type="evidence" value="ECO:0007669"/>
    <property type="project" value="InterPro"/>
</dbReference>
<accession>A0A0R1N2J1</accession>
<dbReference type="InterPro" id="IPR000209">
    <property type="entry name" value="Peptidase_S8/S53_dom"/>
</dbReference>
<dbReference type="STRING" id="1423792.FD09_GL002899"/>
<dbReference type="CDD" id="cd04847">
    <property type="entry name" value="Peptidases_S8_Subtilisin_like_2"/>
    <property type="match status" value="1"/>
</dbReference>
<organism evidence="2 3">
    <name type="scientific">Schleiferilactobacillus perolens DSM 12744</name>
    <dbReference type="NCBI Taxonomy" id="1423792"/>
    <lineage>
        <taxon>Bacteria</taxon>
        <taxon>Bacillati</taxon>
        <taxon>Bacillota</taxon>
        <taxon>Bacilli</taxon>
        <taxon>Lactobacillales</taxon>
        <taxon>Lactobacillaceae</taxon>
        <taxon>Schleiferilactobacillus</taxon>
    </lineage>
</organism>
<evidence type="ECO:0000259" key="1">
    <source>
        <dbReference type="Pfam" id="PF00082"/>
    </source>
</evidence>
<dbReference type="InterPro" id="IPR034074">
    <property type="entry name" value="Y4bN_pept_dom"/>
</dbReference>
<dbReference type="Pfam" id="PF00082">
    <property type="entry name" value="Peptidase_S8"/>
    <property type="match status" value="1"/>
</dbReference>
<dbReference type="PATRIC" id="fig|1423792.3.peg.2972"/>
<dbReference type="Gene3D" id="3.40.50.200">
    <property type="entry name" value="Peptidase S8/S53 domain"/>
    <property type="match status" value="1"/>
</dbReference>
<proteinExistence type="predicted"/>
<dbReference type="EMBL" id="AZEC01000007">
    <property type="protein sequence ID" value="KRL12580.1"/>
    <property type="molecule type" value="Genomic_DNA"/>
</dbReference>
<feature type="domain" description="Peptidase S8/S53" evidence="1">
    <location>
        <begin position="231"/>
        <end position="485"/>
    </location>
</feature>
<evidence type="ECO:0000313" key="2">
    <source>
        <dbReference type="EMBL" id="KRL12580.1"/>
    </source>
</evidence>
<protein>
    <submittedName>
        <fullName evidence="2">Putative aaa-atpase</fullName>
    </submittedName>
</protein>
<dbReference type="SUPFAM" id="SSF52743">
    <property type="entry name" value="Subtilisin-like"/>
    <property type="match status" value="1"/>
</dbReference>
<reference evidence="2 3" key="1">
    <citation type="journal article" date="2015" name="Genome Announc.">
        <title>Expanding the biotechnology potential of lactobacilli through comparative genomics of 213 strains and associated genera.</title>
        <authorList>
            <person name="Sun Z."/>
            <person name="Harris H.M."/>
            <person name="McCann A."/>
            <person name="Guo C."/>
            <person name="Argimon S."/>
            <person name="Zhang W."/>
            <person name="Yang X."/>
            <person name="Jeffery I.B."/>
            <person name="Cooney J.C."/>
            <person name="Kagawa T.F."/>
            <person name="Liu W."/>
            <person name="Song Y."/>
            <person name="Salvetti E."/>
            <person name="Wrobel A."/>
            <person name="Rasinkangas P."/>
            <person name="Parkhill J."/>
            <person name="Rea M.C."/>
            <person name="O'Sullivan O."/>
            <person name="Ritari J."/>
            <person name="Douillard F.P."/>
            <person name="Paul Ross R."/>
            <person name="Yang R."/>
            <person name="Briner A.E."/>
            <person name="Felis G.E."/>
            <person name="de Vos W.M."/>
            <person name="Barrangou R."/>
            <person name="Klaenhammer T.R."/>
            <person name="Caufield P.W."/>
            <person name="Cui Y."/>
            <person name="Zhang H."/>
            <person name="O'Toole P.W."/>
        </authorList>
    </citation>
    <scope>NUCLEOTIDE SEQUENCE [LARGE SCALE GENOMIC DNA]</scope>
    <source>
        <strain evidence="2 3">DSM 12744</strain>
    </source>
</reference>
<sequence length="704" mass="79248">MDLVRNLEAMQSFWSKNSLLQKCLISAYYIKVAAKSNRIQGFFSCQKEKANDAIVGAKFSDRPAHIITYFVSLAIVKRSIDVARQVVAVLNEEFEGNVDAEVFNDPKTYSHISFDKYGTFKSTFQQYVVDAYYVERFGVEPGRLDETQNAIVTLYDTGNPIIPLLKELGVDAYSYDMLDDTTVRLNAESVSILMQKAPYLVAMGTTDISKIPPSAFHDSPMPVKGQIPMPGDEPVVGVIDTLFDERVYFHKWVTYERMVDPNISADPIDYRHGTEVSSIIVDGPSLNPNFDDGCGRFRVRHFGVATHRQFSSFEIIRDIKQIVAANPDIHVWNLSLGSETEVNKNFVSAEGAILDQIQYQNNVIFVIAGTNNTKNEPNKRIGAPADSINSVVVNSVDRNKRPASYTRRGMILSFFTKPDVSYYGGVRDDLMHVVEPLGEAAVGGTSFAAPWISRKLAYLIEVMGLSREVAKALLMDSAIGWHPETDHERLALRGNGVVPVNIQNVLRTADDEIKFVLEGSAEQWDTYNYELPVPVVANKQPFIAKATLCYFPKCSRNQGVDYTNTELDLYFGRIDDKGKIKSINENVQSTDTPHGLKEADAREQFRKWDNVKHIGEVLKPNLRPRKAYQNALWAISIKTKERLSNHDGENIRFGIVVTLKEMNGVNRIDDFIQQASLRGWLVNRIDVTNRVDIYNQAQADVELE</sequence>
<comment type="caution">
    <text evidence="2">The sequence shown here is derived from an EMBL/GenBank/DDBJ whole genome shotgun (WGS) entry which is preliminary data.</text>
</comment>
<dbReference type="GO" id="GO:0006508">
    <property type="term" value="P:proteolysis"/>
    <property type="evidence" value="ECO:0007669"/>
    <property type="project" value="InterPro"/>
</dbReference>
<keyword evidence="3" id="KW-1185">Reference proteome</keyword>
<dbReference type="InterPro" id="IPR036852">
    <property type="entry name" value="Peptidase_S8/S53_dom_sf"/>
</dbReference>
<dbReference type="AlphaFoldDB" id="A0A0R1N2J1"/>
<name>A0A0R1N2J1_9LACO</name>
<evidence type="ECO:0000313" key="3">
    <source>
        <dbReference type="Proteomes" id="UP000051330"/>
    </source>
</evidence>
<gene>
    <name evidence="2" type="ORF">FD09_GL002899</name>
</gene>